<dbReference type="RefSeq" id="WP_108381254.1">
    <property type="nucleotide sequence ID" value="NZ_CP028858.1"/>
</dbReference>
<protein>
    <submittedName>
        <fullName evidence="6">Group 1 truncated hemoglobin</fullName>
    </submittedName>
</protein>
<evidence type="ECO:0000256" key="2">
    <source>
        <dbReference type="ARBA" id="ARBA00022448"/>
    </source>
</evidence>
<evidence type="ECO:0000313" key="7">
    <source>
        <dbReference type="Proteomes" id="UP000244727"/>
    </source>
</evidence>
<keyword evidence="2" id="KW-0813">Transport</keyword>
<proteinExistence type="inferred from homology"/>
<dbReference type="InterPro" id="IPR012292">
    <property type="entry name" value="Globin/Proto"/>
</dbReference>
<dbReference type="Gene3D" id="1.10.490.10">
    <property type="entry name" value="Globins"/>
    <property type="match status" value="1"/>
</dbReference>
<dbReference type="InterPro" id="IPR001486">
    <property type="entry name" value="Hemoglobin_trunc"/>
</dbReference>
<dbReference type="Proteomes" id="UP000244727">
    <property type="component" value="Chromosome"/>
</dbReference>
<dbReference type="GO" id="GO:0046872">
    <property type="term" value="F:metal ion binding"/>
    <property type="evidence" value="ECO:0007669"/>
    <property type="project" value="UniProtKB-KW"/>
</dbReference>
<dbReference type="KEGG" id="harc:HARCEL1_03735"/>
<name>A0A2R4WZE0_9EURY</name>
<evidence type="ECO:0000256" key="1">
    <source>
        <dbReference type="ARBA" id="ARBA00009660"/>
    </source>
</evidence>
<dbReference type="InterPro" id="IPR009050">
    <property type="entry name" value="Globin-like_sf"/>
</dbReference>
<keyword evidence="7" id="KW-1185">Reference proteome</keyword>
<dbReference type="CDD" id="cd00454">
    <property type="entry name" value="TrHb1_N"/>
    <property type="match status" value="1"/>
</dbReference>
<dbReference type="SUPFAM" id="SSF46458">
    <property type="entry name" value="Globin-like"/>
    <property type="match status" value="1"/>
</dbReference>
<dbReference type="GeneID" id="36511588"/>
<dbReference type="InterPro" id="IPR016339">
    <property type="entry name" value="Hemoglobin_trunc_I"/>
</dbReference>
<evidence type="ECO:0000256" key="3">
    <source>
        <dbReference type="ARBA" id="ARBA00022617"/>
    </source>
</evidence>
<dbReference type="Pfam" id="PF01152">
    <property type="entry name" value="Bac_globin"/>
    <property type="match status" value="1"/>
</dbReference>
<dbReference type="EMBL" id="CP028858">
    <property type="protein sequence ID" value="AWB26885.1"/>
    <property type="molecule type" value="Genomic_DNA"/>
</dbReference>
<dbReference type="GO" id="GO:0019825">
    <property type="term" value="F:oxygen binding"/>
    <property type="evidence" value="ECO:0007669"/>
    <property type="project" value="InterPro"/>
</dbReference>
<organism evidence="6 7">
    <name type="scientific">Halococcoides cellulosivorans</name>
    <dbReference type="NCBI Taxonomy" id="1679096"/>
    <lineage>
        <taxon>Archaea</taxon>
        <taxon>Methanobacteriati</taxon>
        <taxon>Methanobacteriota</taxon>
        <taxon>Stenosarchaea group</taxon>
        <taxon>Halobacteria</taxon>
        <taxon>Halobacteriales</taxon>
        <taxon>Haloarculaceae</taxon>
        <taxon>Halococcoides</taxon>
    </lineage>
</organism>
<evidence type="ECO:0000256" key="4">
    <source>
        <dbReference type="ARBA" id="ARBA00022723"/>
    </source>
</evidence>
<evidence type="ECO:0000256" key="5">
    <source>
        <dbReference type="ARBA" id="ARBA00023004"/>
    </source>
</evidence>
<dbReference type="GO" id="GO:0020037">
    <property type="term" value="F:heme binding"/>
    <property type="evidence" value="ECO:0007669"/>
    <property type="project" value="InterPro"/>
</dbReference>
<comment type="similarity">
    <text evidence="1">Belongs to the truncated hemoglobin family. Group I subfamily.</text>
</comment>
<gene>
    <name evidence="6" type="ORF">HARCEL1_03735</name>
</gene>
<keyword evidence="3" id="KW-0349">Heme</keyword>
<reference evidence="6 7" key="1">
    <citation type="submission" date="2018-04" db="EMBL/GenBank/DDBJ databases">
        <title>Halococcoides cellulosivorans gen. nov., sp. nov., an extremely halophilic cellulose-utilizing haloarchaeon from hypersaline lakes.</title>
        <authorList>
            <person name="Sorokin D.Y."/>
            <person name="Toshchakov S.V."/>
            <person name="Samarov N.I."/>
            <person name="Korzhenkov A."/>
            <person name="Kublanov I.V."/>
        </authorList>
    </citation>
    <scope>NUCLEOTIDE SEQUENCE [LARGE SCALE GENOMIC DNA]</scope>
    <source>
        <strain evidence="6 7">HArcel1</strain>
    </source>
</reference>
<evidence type="ECO:0000313" key="6">
    <source>
        <dbReference type="EMBL" id="AWB26885.1"/>
    </source>
</evidence>
<sequence>MTEKTLYDRLGGEAGIRTVVDDFYDRLVADEKLGPFFDGADLDRLRETQTAFLCEAAGGPQRYDGPPVREAHLDVPFEPAHIERAITILSATLADAGVPEEDADRVVGAVGATQAELLATDDE</sequence>
<dbReference type="AlphaFoldDB" id="A0A2R4WZE0"/>
<dbReference type="PIRSF" id="PIRSF002030">
    <property type="entry name" value="Globin_Protozoa/Cyanobacteria"/>
    <property type="match status" value="1"/>
</dbReference>
<keyword evidence="5" id="KW-0408">Iron</keyword>
<keyword evidence="4" id="KW-0479">Metal-binding</keyword>
<accession>A0A2R4WZE0</accession>